<geneLocation type="plasmid" evidence="2 3">
    <name>pTPEN01</name>
</geneLocation>
<feature type="transmembrane region" description="Helical" evidence="1">
    <location>
        <begin position="12"/>
        <end position="34"/>
    </location>
</feature>
<dbReference type="EMBL" id="CP000506">
    <property type="protein sequence ID" value="ABL79238.1"/>
    <property type="molecule type" value="Genomic_DNA"/>
</dbReference>
<feature type="transmembrane region" description="Helical" evidence="1">
    <location>
        <begin position="153"/>
        <end position="171"/>
    </location>
</feature>
<keyword evidence="1" id="KW-0472">Membrane</keyword>
<keyword evidence="1" id="KW-1133">Transmembrane helix</keyword>
<organism evidence="2 3">
    <name type="scientific">Thermofilum pendens (strain DSM 2475 / Hrk 5)</name>
    <dbReference type="NCBI Taxonomy" id="368408"/>
    <lineage>
        <taxon>Archaea</taxon>
        <taxon>Thermoproteota</taxon>
        <taxon>Thermoprotei</taxon>
        <taxon>Thermofilales</taxon>
        <taxon>Thermofilaceae</taxon>
        <taxon>Thermofilum</taxon>
    </lineage>
</organism>
<dbReference type="KEGG" id="tpe:Tpen_1843"/>
<dbReference type="EnsemblBacteria" id="ABL79238">
    <property type="protein sequence ID" value="ABL79238"/>
    <property type="gene ID" value="Tpen_1843"/>
</dbReference>
<dbReference type="HOGENOM" id="CLU_1451480_0_0_2"/>
<name>A1S1A8_THEPD</name>
<evidence type="ECO:0000313" key="3">
    <source>
        <dbReference type="Proteomes" id="UP000000641"/>
    </source>
</evidence>
<accession>A1S1A8</accession>
<protein>
    <submittedName>
        <fullName evidence="2">Uncharacterized protein</fullName>
    </submittedName>
</protein>
<feature type="transmembrane region" description="Helical" evidence="1">
    <location>
        <begin position="72"/>
        <end position="102"/>
    </location>
</feature>
<reference evidence="3" key="1">
    <citation type="journal article" date="2008" name="J. Bacteriol.">
        <title>Genome sequence of Thermofilum pendens reveals an exceptional loss of biosynthetic pathways without genome reduction.</title>
        <authorList>
            <person name="Anderson I."/>
            <person name="Rodriguez J."/>
            <person name="Susanti D."/>
            <person name="Porat I."/>
            <person name="Reich C."/>
            <person name="Ulrich L.E."/>
            <person name="Elkins J.G."/>
            <person name="Mavromatis K."/>
            <person name="Lykidis A."/>
            <person name="Kim E."/>
            <person name="Thompson L.S."/>
            <person name="Nolan M."/>
            <person name="Land M."/>
            <person name="Copeland A."/>
            <person name="Lapidus A."/>
            <person name="Lucas S."/>
            <person name="Detter C."/>
            <person name="Zhulin I.B."/>
            <person name="Olsen G.J."/>
            <person name="Whitman W."/>
            <person name="Mukhopadhyay B."/>
            <person name="Bristow J."/>
            <person name="Kyrpides N."/>
        </authorList>
    </citation>
    <scope>NUCLEOTIDE SEQUENCE [LARGE SCALE GENOMIC DNA]</scope>
    <source>
        <strain evidence="3">DSM 2475 / Hrk 5</strain>
        <plasmid evidence="3">pTPEN01</plasmid>
    </source>
</reference>
<dbReference type="AlphaFoldDB" id="A1S1A8"/>
<dbReference type="Proteomes" id="UP000000641">
    <property type="component" value="Plasmid pTPEN01"/>
</dbReference>
<proteinExistence type="predicted"/>
<keyword evidence="1" id="KW-0812">Transmembrane</keyword>
<feature type="transmembrane region" description="Helical" evidence="1">
    <location>
        <begin position="114"/>
        <end position="133"/>
    </location>
</feature>
<gene>
    <name evidence="2" type="ordered locus">Tpen_1843</name>
</gene>
<evidence type="ECO:0000313" key="2">
    <source>
        <dbReference type="EMBL" id="ABL79238.1"/>
    </source>
</evidence>
<keyword evidence="3" id="KW-1185">Reference proteome</keyword>
<keyword evidence="2" id="KW-0614">Plasmid</keyword>
<dbReference type="GeneID" id="4600299"/>
<dbReference type="RefSeq" id="WP_011751363.1">
    <property type="nucleotide sequence ID" value="NC_008696.1"/>
</dbReference>
<evidence type="ECO:0000256" key="1">
    <source>
        <dbReference type="SAM" id="Phobius"/>
    </source>
</evidence>
<sequence>MDLDRAIKTVGLVNAVLTTVLITLWVIAAFRSVVVTAEVAGIPLVPPLAATQPSPETVGKAIISLLYTVFKYVIYAVIVITGIYVALGLVANFVTAFLPITVPRATLNTLIKNILALFIIKLVVDASLSYFGYSADVAENMAVLEGVGGAPSLLLIAAMVTGVAVAVYLVYRALKKRLGEVEVVLE</sequence>